<keyword evidence="3" id="KW-1185">Reference proteome</keyword>
<comment type="caution">
    <text evidence="2">The sequence shown here is derived from an EMBL/GenBank/DDBJ whole genome shotgun (WGS) entry which is preliminary data.</text>
</comment>
<dbReference type="EMBL" id="CAJNOB010000012">
    <property type="protein sequence ID" value="CAF0696103.1"/>
    <property type="molecule type" value="Genomic_DNA"/>
</dbReference>
<sequence>MPSFDHHKHIAPFPHKPAQSFAGISKNRFSLFLALTIEIPSHPTNVHPIAEAVHLGQGERILVPVDAERSGEAVCRQGNESVPQELPAPATPFRSRTKQGVKRRSRSPTNESPS</sequence>
<evidence type="ECO:0000313" key="2">
    <source>
        <dbReference type="EMBL" id="CAF0696103.1"/>
    </source>
</evidence>
<protein>
    <submittedName>
        <fullName evidence="2">Uncharacterized protein</fullName>
    </submittedName>
</protein>
<accession>A0A8J2BJ66</accession>
<feature type="region of interest" description="Disordered" evidence="1">
    <location>
        <begin position="69"/>
        <end position="114"/>
    </location>
</feature>
<organism evidence="2 3">
    <name type="scientific">Candidatus Methylacidithermus pantelleriae</name>
    <dbReference type="NCBI Taxonomy" id="2744239"/>
    <lineage>
        <taxon>Bacteria</taxon>
        <taxon>Pseudomonadati</taxon>
        <taxon>Verrucomicrobiota</taxon>
        <taxon>Methylacidiphilae</taxon>
        <taxon>Methylacidiphilales</taxon>
        <taxon>Methylacidiphilaceae</taxon>
        <taxon>Candidatus Methylacidithermus</taxon>
    </lineage>
</organism>
<feature type="region of interest" description="Disordered" evidence="1">
    <location>
        <begin position="1"/>
        <end position="20"/>
    </location>
</feature>
<evidence type="ECO:0000313" key="3">
    <source>
        <dbReference type="Proteomes" id="UP000663859"/>
    </source>
</evidence>
<dbReference type="Proteomes" id="UP000663859">
    <property type="component" value="Unassembled WGS sequence"/>
</dbReference>
<dbReference type="AlphaFoldDB" id="A0A8J2BJ66"/>
<evidence type="ECO:0000256" key="1">
    <source>
        <dbReference type="SAM" id="MobiDB-lite"/>
    </source>
</evidence>
<proteinExistence type="predicted"/>
<reference evidence="2" key="1">
    <citation type="submission" date="2021-02" db="EMBL/GenBank/DDBJ databases">
        <authorList>
            <person name="Cremers G."/>
            <person name="Picone N."/>
        </authorList>
    </citation>
    <scope>NUCLEOTIDE SEQUENCE</scope>
    <source>
        <strain evidence="2">PQ17</strain>
    </source>
</reference>
<gene>
    <name evidence="2" type="ORF">MPNT_20116</name>
</gene>
<feature type="compositionally biased region" description="Basic residues" evidence="1">
    <location>
        <begin position="95"/>
        <end position="106"/>
    </location>
</feature>
<feature type="compositionally biased region" description="Basic residues" evidence="1">
    <location>
        <begin position="1"/>
        <end position="10"/>
    </location>
</feature>
<name>A0A8J2BJ66_9BACT</name>